<gene>
    <name evidence="1" type="ORF">NPIL_423161</name>
</gene>
<dbReference type="AlphaFoldDB" id="A0A8X6NBN1"/>
<dbReference type="EMBL" id="BMAW01056158">
    <property type="protein sequence ID" value="GFT04545.1"/>
    <property type="molecule type" value="Genomic_DNA"/>
</dbReference>
<proteinExistence type="predicted"/>
<sequence length="83" mass="9324">MLDYFPSVPSLFVSRSFALRHNGCLPSCSFVDRAARLRSGQDRCIGPCGPARDIEEVYETCQCTIRGSLQMGFNQRCNCTHFV</sequence>
<dbReference type="Proteomes" id="UP000887013">
    <property type="component" value="Unassembled WGS sequence"/>
</dbReference>
<name>A0A8X6NBN1_NEPPI</name>
<accession>A0A8X6NBN1</accession>
<organism evidence="1 2">
    <name type="scientific">Nephila pilipes</name>
    <name type="common">Giant wood spider</name>
    <name type="synonym">Nephila maculata</name>
    <dbReference type="NCBI Taxonomy" id="299642"/>
    <lineage>
        <taxon>Eukaryota</taxon>
        <taxon>Metazoa</taxon>
        <taxon>Ecdysozoa</taxon>
        <taxon>Arthropoda</taxon>
        <taxon>Chelicerata</taxon>
        <taxon>Arachnida</taxon>
        <taxon>Araneae</taxon>
        <taxon>Araneomorphae</taxon>
        <taxon>Entelegynae</taxon>
        <taxon>Araneoidea</taxon>
        <taxon>Nephilidae</taxon>
        <taxon>Nephila</taxon>
    </lineage>
</organism>
<protein>
    <submittedName>
        <fullName evidence="1">Uncharacterized protein</fullName>
    </submittedName>
</protein>
<comment type="caution">
    <text evidence="1">The sequence shown here is derived from an EMBL/GenBank/DDBJ whole genome shotgun (WGS) entry which is preliminary data.</text>
</comment>
<evidence type="ECO:0000313" key="1">
    <source>
        <dbReference type="EMBL" id="GFT04545.1"/>
    </source>
</evidence>
<reference evidence="1" key="1">
    <citation type="submission" date="2020-08" db="EMBL/GenBank/DDBJ databases">
        <title>Multicomponent nature underlies the extraordinary mechanical properties of spider dragline silk.</title>
        <authorList>
            <person name="Kono N."/>
            <person name="Nakamura H."/>
            <person name="Mori M."/>
            <person name="Yoshida Y."/>
            <person name="Ohtoshi R."/>
            <person name="Malay A.D."/>
            <person name="Moran D.A.P."/>
            <person name="Tomita M."/>
            <person name="Numata K."/>
            <person name="Arakawa K."/>
        </authorList>
    </citation>
    <scope>NUCLEOTIDE SEQUENCE</scope>
</reference>
<evidence type="ECO:0000313" key="2">
    <source>
        <dbReference type="Proteomes" id="UP000887013"/>
    </source>
</evidence>
<keyword evidence="2" id="KW-1185">Reference proteome</keyword>